<protein>
    <recommendedName>
        <fullName evidence="9">Major facilitator superfamily (MFS) profile domain-containing protein</fullName>
    </recommendedName>
</protein>
<dbReference type="Gene3D" id="1.20.1250.20">
    <property type="entry name" value="MFS general substrate transporter like domains"/>
    <property type="match status" value="1"/>
</dbReference>
<proteinExistence type="predicted"/>
<dbReference type="EMBL" id="CP126210">
    <property type="protein sequence ID" value="WIA12358.1"/>
    <property type="molecule type" value="Genomic_DNA"/>
</dbReference>
<evidence type="ECO:0000256" key="2">
    <source>
        <dbReference type="ARBA" id="ARBA00022448"/>
    </source>
</evidence>
<evidence type="ECO:0000256" key="1">
    <source>
        <dbReference type="ARBA" id="ARBA00004141"/>
    </source>
</evidence>
<organism evidence="7 8">
    <name type="scientific">Tetradesmus obliquus</name>
    <name type="common">Green alga</name>
    <name type="synonym">Acutodesmus obliquus</name>
    <dbReference type="NCBI Taxonomy" id="3088"/>
    <lineage>
        <taxon>Eukaryota</taxon>
        <taxon>Viridiplantae</taxon>
        <taxon>Chlorophyta</taxon>
        <taxon>core chlorophytes</taxon>
        <taxon>Chlorophyceae</taxon>
        <taxon>CS clade</taxon>
        <taxon>Sphaeropleales</taxon>
        <taxon>Scenedesmaceae</taxon>
        <taxon>Tetradesmus</taxon>
    </lineage>
</organism>
<feature type="transmembrane region" description="Helical" evidence="6">
    <location>
        <begin position="134"/>
        <end position="157"/>
    </location>
</feature>
<sequence>MTLDGRAGLRGWQWLFIIEGLPSIALGAVMMLVLPSGPLTAWMLTPRERQFLHNRVHEGNAEAAEAAKQRLQWKQMISLTMEALRMPQLWFFSIAAFLWVLGIFSLNAWMPIIIKNMLAGTALQSSSSSGGSSATNTLHATLLATIPYFCAAIAMWLNTWSASLLRERTLHVGLPCVFGGILLALFQPMYSASFAGGFSVLVIAIACAYSGQSNMFARVTESLDTRHAGVGIAIFNAIGAAAGGFSGPWIVGTLVNHIGSFVPSMVFMGVFLTCGGVMLSGFGVWELQQRRKLQRQQQQQCGGKLPKEQEEGEGADSCVVVKDEDFAEEC</sequence>
<evidence type="ECO:0000313" key="8">
    <source>
        <dbReference type="Proteomes" id="UP001244341"/>
    </source>
</evidence>
<dbReference type="Proteomes" id="UP001244341">
    <property type="component" value="Chromosome 3b"/>
</dbReference>
<dbReference type="InterPro" id="IPR011701">
    <property type="entry name" value="MFS"/>
</dbReference>
<comment type="subcellular location">
    <subcellularLocation>
        <location evidence="1">Membrane</location>
        <topology evidence="1">Multi-pass membrane protein</topology>
    </subcellularLocation>
</comment>
<evidence type="ECO:0000256" key="4">
    <source>
        <dbReference type="ARBA" id="ARBA00022989"/>
    </source>
</evidence>
<feature type="transmembrane region" description="Helical" evidence="6">
    <location>
        <begin position="262"/>
        <end position="285"/>
    </location>
</feature>
<dbReference type="PANTHER" id="PTHR43791">
    <property type="entry name" value="PERMEASE-RELATED"/>
    <property type="match status" value="1"/>
</dbReference>
<keyword evidence="5 6" id="KW-0472">Membrane</keyword>
<evidence type="ECO:0000256" key="3">
    <source>
        <dbReference type="ARBA" id="ARBA00022692"/>
    </source>
</evidence>
<feature type="transmembrane region" description="Helical" evidence="6">
    <location>
        <begin position="12"/>
        <end position="34"/>
    </location>
</feature>
<evidence type="ECO:0000256" key="6">
    <source>
        <dbReference type="SAM" id="Phobius"/>
    </source>
</evidence>
<feature type="transmembrane region" description="Helical" evidence="6">
    <location>
        <begin position="89"/>
        <end position="114"/>
    </location>
</feature>
<evidence type="ECO:0000313" key="7">
    <source>
        <dbReference type="EMBL" id="WIA12358.1"/>
    </source>
</evidence>
<gene>
    <name evidence="7" type="ORF">OEZ85_012408</name>
</gene>
<evidence type="ECO:0000256" key="5">
    <source>
        <dbReference type="ARBA" id="ARBA00023136"/>
    </source>
</evidence>
<dbReference type="PANTHER" id="PTHR43791:SF36">
    <property type="entry name" value="TRANSPORTER, PUTATIVE (AFU_ORTHOLOGUE AFUA_6G08340)-RELATED"/>
    <property type="match status" value="1"/>
</dbReference>
<dbReference type="SUPFAM" id="SSF103473">
    <property type="entry name" value="MFS general substrate transporter"/>
    <property type="match status" value="1"/>
</dbReference>
<dbReference type="Pfam" id="PF07690">
    <property type="entry name" value="MFS_1"/>
    <property type="match status" value="1"/>
</dbReference>
<feature type="transmembrane region" description="Helical" evidence="6">
    <location>
        <begin position="192"/>
        <end position="209"/>
    </location>
</feature>
<feature type="transmembrane region" description="Helical" evidence="6">
    <location>
        <begin position="169"/>
        <end position="186"/>
    </location>
</feature>
<reference evidence="7 8" key="1">
    <citation type="submission" date="2023-05" db="EMBL/GenBank/DDBJ databases">
        <title>A 100% complete, gapless, phased diploid assembly of the Scenedesmus obliquus UTEX 3031 genome.</title>
        <authorList>
            <person name="Biondi T.C."/>
            <person name="Hanschen E.R."/>
            <person name="Kwon T."/>
            <person name="Eng W."/>
            <person name="Kruse C.P.S."/>
            <person name="Koehler S.I."/>
            <person name="Kunde Y."/>
            <person name="Gleasner C.D."/>
            <person name="You Mak K.T."/>
            <person name="Polle J."/>
            <person name="Hovde B.T."/>
            <person name="Starkenburg S.R."/>
        </authorList>
    </citation>
    <scope>NUCLEOTIDE SEQUENCE [LARGE SCALE GENOMIC DNA]</scope>
    <source>
        <strain evidence="7 8">DOE0152z</strain>
    </source>
</reference>
<keyword evidence="3 6" id="KW-0812">Transmembrane</keyword>
<dbReference type="InterPro" id="IPR036259">
    <property type="entry name" value="MFS_trans_sf"/>
</dbReference>
<accession>A0ABY8TT90</accession>
<name>A0ABY8TT90_TETOB</name>
<evidence type="ECO:0008006" key="9">
    <source>
        <dbReference type="Google" id="ProtNLM"/>
    </source>
</evidence>
<keyword evidence="2" id="KW-0813">Transport</keyword>
<feature type="transmembrane region" description="Helical" evidence="6">
    <location>
        <begin position="230"/>
        <end position="250"/>
    </location>
</feature>
<keyword evidence="4 6" id="KW-1133">Transmembrane helix</keyword>
<keyword evidence="8" id="KW-1185">Reference proteome</keyword>